<dbReference type="GO" id="GO:0003677">
    <property type="term" value="F:DNA binding"/>
    <property type="evidence" value="ECO:0007669"/>
    <property type="project" value="UniProtKB-KW"/>
</dbReference>
<dbReference type="InterPro" id="IPR036388">
    <property type="entry name" value="WH-like_DNA-bd_sf"/>
</dbReference>
<keyword evidence="2" id="KW-0238">DNA-binding</keyword>
<accession>A0A1H5JSZ3</accession>
<reference evidence="5 6" key="1">
    <citation type="submission" date="2016-10" db="EMBL/GenBank/DDBJ databases">
        <authorList>
            <person name="de Groot N.N."/>
        </authorList>
    </citation>
    <scope>NUCLEOTIDE SEQUENCE [LARGE SCALE GENOMIC DNA]</scope>
    <source>
        <strain evidence="5 6">DSM 23553</strain>
    </source>
</reference>
<dbReference type="Pfam" id="PF01022">
    <property type="entry name" value="HTH_5"/>
    <property type="match status" value="1"/>
</dbReference>
<organism evidence="5 6">
    <name type="scientific">Salinimicrobium catena</name>
    <dbReference type="NCBI Taxonomy" id="390640"/>
    <lineage>
        <taxon>Bacteria</taxon>
        <taxon>Pseudomonadati</taxon>
        <taxon>Bacteroidota</taxon>
        <taxon>Flavobacteriia</taxon>
        <taxon>Flavobacteriales</taxon>
        <taxon>Flavobacteriaceae</taxon>
        <taxon>Salinimicrobium</taxon>
    </lineage>
</organism>
<evidence type="ECO:0000313" key="6">
    <source>
        <dbReference type="Proteomes" id="UP000199448"/>
    </source>
</evidence>
<keyword evidence="6" id="KW-1185">Reference proteome</keyword>
<evidence type="ECO:0000256" key="1">
    <source>
        <dbReference type="ARBA" id="ARBA00023015"/>
    </source>
</evidence>
<dbReference type="Gene3D" id="1.10.10.10">
    <property type="entry name" value="Winged helix-like DNA-binding domain superfamily/Winged helix DNA-binding domain"/>
    <property type="match status" value="1"/>
</dbReference>
<dbReference type="PANTHER" id="PTHR33154:SF18">
    <property type="entry name" value="ARSENICAL RESISTANCE OPERON REPRESSOR"/>
    <property type="match status" value="1"/>
</dbReference>
<dbReference type="STRING" id="390640.SAMN04488034_101847"/>
<keyword evidence="1" id="KW-0805">Transcription regulation</keyword>
<dbReference type="PANTHER" id="PTHR33154">
    <property type="entry name" value="TRANSCRIPTIONAL REGULATOR, ARSR FAMILY"/>
    <property type="match status" value="1"/>
</dbReference>
<dbReference type="InterPro" id="IPR011991">
    <property type="entry name" value="ArsR-like_HTH"/>
</dbReference>
<evidence type="ECO:0000256" key="2">
    <source>
        <dbReference type="ARBA" id="ARBA00023125"/>
    </source>
</evidence>
<dbReference type="InterPro" id="IPR036390">
    <property type="entry name" value="WH_DNA-bd_sf"/>
</dbReference>
<evidence type="ECO:0000256" key="3">
    <source>
        <dbReference type="ARBA" id="ARBA00023163"/>
    </source>
</evidence>
<dbReference type="SUPFAM" id="SSF46785">
    <property type="entry name" value="Winged helix' DNA-binding domain"/>
    <property type="match status" value="1"/>
</dbReference>
<feature type="domain" description="HTH arsR-type" evidence="4">
    <location>
        <begin position="25"/>
        <end position="120"/>
    </location>
</feature>
<dbReference type="InterPro" id="IPR001845">
    <property type="entry name" value="HTH_ArsR_DNA-bd_dom"/>
</dbReference>
<dbReference type="GO" id="GO:0003700">
    <property type="term" value="F:DNA-binding transcription factor activity"/>
    <property type="evidence" value="ECO:0007669"/>
    <property type="project" value="InterPro"/>
</dbReference>
<proteinExistence type="predicted"/>
<name>A0A1H5JSZ3_9FLAO</name>
<protein>
    <submittedName>
        <fullName evidence="5">Transcriptional regulator, ArsR family</fullName>
    </submittedName>
</protein>
<dbReference type="PRINTS" id="PR00778">
    <property type="entry name" value="HTHARSR"/>
</dbReference>
<dbReference type="OrthoDB" id="9794330at2"/>
<dbReference type="CDD" id="cd00090">
    <property type="entry name" value="HTH_ARSR"/>
    <property type="match status" value="1"/>
</dbReference>
<sequence>MKETNCIRKEADVDQIRRCITRISEVEEAVDTLTDKLSLVSNATRLKILFVLQTEERLCVCDLSDILNMTIPAVSQHLRKLKDRDFVKSEKEGQTIFYSLRNDHRELLAPFFNLIKHQPEAI</sequence>
<dbReference type="InterPro" id="IPR051081">
    <property type="entry name" value="HTH_MetalResp_TranReg"/>
</dbReference>
<dbReference type="SMART" id="SM00418">
    <property type="entry name" value="HTH_ARSR"/>
    <property type="match status" value="1"/>
</dbReference>
<dbReference type="EMBL" id="FNUG01000001">
    <property type="protein sequence ID" value="SEE55669.1"/>
    <property type="molecule type" value="Genomic_DNA"/>
</dbReference>
<dbReference type="RefSeq" id="WP_093112007.1">
    <property type="nucleotide sequence ID" value="NZ_FNGG01000001.1"/>
</dbReference>
<dbReference type="Proteomes" id="UP000199448">
    <property type="component" value="Unassembled WGS sequence"/>
</dbReference>
<dbReference type="PROSITE" id="PS50987">
    <property type="entry name" value="HTH_ARSR_2"/>
    <property type="match status" value="1"/>
</dbReference>
<keyword evidence="3" id="KW-0804">Transcription</keyword>
<dbReference type="AlphaFoldDB" id="A0A1H5JSZ3"/>
<dbReference type="NCBIfam" id="NF033788">
    <property type="entry name" value="HTH_metalloreg"/>
    <property type="match status" value="1"/>
</dbReference>
<evidence type="ECO:0000313" key="5">
    <source>
        <dbReference type="EMBL" id="SEE55669.1"/>
    </source>
</evidence>
<evidence type="ECO:0000259" key="4">
    <source>
        <dbReference type="PROSITE" id="PS50987"/>
    </source>
</evidence>
<gene>
    <name evidence="5" type="ORF">SAMN04488034_101847</name>
</gene>